<dbReference type="Gene3D" id="4.10.410.10">
    <property type="entry name" value="Pancreatic trypsin inhibitor Kunitz domain"/>
    <property type="match status" value="1"/>
</dbReference>
<proteinExistence type="predicted"/>
<name>A0A3P7LEX0_DIBLA</name>
<organism evidence="3 4">
    <name type="scientific">Dibothriocephalus latus</name>
    <name type="common">Fish tapeworm</name>
    <name type="synonym">Diphyllobothrium latum</name>
    <dbReference type="NCBI Taxonomy" id="60516"/>
    <lineage>
        <taxon>Eukaryota</taxon>
        <taxon>Metazoa</taxon>
        <taxon>Spiralia</taxon>
        <taxon>Lophotrochozoa</taxon>
        <taxon>Platyhelminthes</taxon>
        <taxon>Cestoda</taxon>
        <taxon>Eucestoda</taxon>
        <taxon>Diphyllobothriidea</taxon>
        <taxon>Diphyllobothriidae</taxon>
        <taxon>Dibothriocephalus</taxon>
    </lineage>
</organism>
<dbReference type="InterPro" id="IPR036880">
    <property type="entry name" value="Kunitz_BPTI_sf"/>
</dbReference>
<dbReference type="Proteomes" id="UP000281553">
    <property type="component" value="Unassembled WGS sequence"/>
</dbReference>
<feature type="non-terminal residue" evidence="3">
    <location>
        <position position="75"/>
    </location>
</feature>
<dbReference type="SUPFAM" id="SSF57362">
    <property type="entry name" value="BPTI-like"/>
    <property type="match status" value="1"/>
</dbReference>
<protein>
    <recommendedName>
        <fullName evidence="2">BPTI/Kunitz inhibitor domain-containing protein</fullName>
    </recommendedName>
</protein>
<feature type="domain" description="BPTI/Kunitz inhibitor" evidence="2">
    <location>
        <begin position="19"/>
        <end position="69"/>
    </location>
</feature>
<dbReference type="PANTHER" id="PTHR10083">
    <property type="entry name" value="KUNITZ-TYPE PROTEASE INHIBITOR-RELATED"/>
    <property type="match status" value="1"/>
</dbReference>
<dbReference type="PANTHER" id="PTHR10083:SF374">
    <property type="entry name" value="BPTI_KUNITZ INHIBITOR DOMAIN-CONTAINING PROTEIN"/>
    <property type="match status" value="1"/>
</dbReference>
<dbReference type="InterPro" id="IPR050098">
    <property type="entry name" value="TFPI/VKTCI-like"/>
</dbReference>
<keyword evidence="4" id="KW-1185">Reference proteome</keyword>
<dbReference type="InterPro" id="IPR002223">
    <property type="entry name" value="Kunitz_BPTI"/>
</dbReference>
<dbReference type="EMBL" id="UYRU01062405">
    <property type="protein sequence ID" value="VDN15404.1"/>
    <property type="molecule type" value="Genomic_DNA"/>
</dbReference>
<dbReference type="PROSITE" id="PS00280">
    <property type="entry name" value="BPTI_KUNITZ_1"/>
    <property type="match status" value="1"/>
</dbReference>
<evidence type="ECO:0000313" key="4">
    <source>
        <dbReference type="Proteomes" id="UP000281553"/>
    </source>
</evidence>
<dbReference type="PRINTS" id="PR00759">
    <property type="entry name" value="BASICPTASE"/>
</dbReference>
<dbReference type="OrthoDB" id="4473401at2759"/>
<sequence>MSCHLINLNSYMPDAFAICRMPFEMGPCEEFDGRYGYDARSGKCIEFIYSGCGGNANNFFTEEGCERATRKCREM</sequence>
<dbReference type="GO" id="GO:0005615">
    <property type="term" value="C:extracellular space"/>
    <property type="evidence" value="ECO:0007669"/>
    <property type="project" value="TreeGrafter"/>
</dbReference>
<dbReference type="Pfam" id="PF00014">
    <property type="entry name" value="Kunitz_BPTI"/>
    <property type="match status" value="1"/>
</dbReference>
<gene>
    <name evidence="3" type="ORF">DILT_LOCUS11235</name>
</gene>
<dbReference type="SMART" id="SM00131">
    <property type="entry name" value="KU"/>
    <property type="match status" value="1"/>
</dbReference>
<accession>A0A3P7LEX0</accession>
<evidence type="ECO:0000256" key="1">
    <source>
        <dbReference type="ARBA" id="ARBA00023157"/>
    </source>
</evidence>
<dbReference type="CDD" id="cd00109">
    <property type="entry name" value="Kunitz-type"/>
    <property type="match status" value="1"/>
</dbReference>
<dbReference type="GO" id="GO:0004867">
    <property type="term" value="F:serine-type endopeptidase inhibitor activity"/>
    <property type="evidence" value="ECO:0007669"/>
    <property type="project" value="InterPro"/>
</dbReference>
<reference evidence="3 4" key="1">
    <citation type="submission" date="2018-11" db="EMBL/GenBank/DDBJ databases">
        <authorList>
            <consortium name="Pathogen Informatics"/>
        </authorList>
    </citation>
    <scope>NUCLEOTIDE SEQUENCE [LARGE SCALE GENOMIC DNA]</scope>
</reference>
<evidence type="ECO:0000259" key="2">
    <source>
        <dbReference type="PROSITE" id="PS50279"/>
    </source>
</evidence>
<dbReference type="InterPro" id="IPR020901">
    <property type="entry name" value="Prtase_inh_Kunz-CS"/>
</dbReference>
<dbReference type="AlphaFoldDB" id="A0A3P7LEX0"/>
<dbReference type="PROSITE" id="PS50279">
    <property type="entry name" value="BPTI_KUNITZ_2"/>
    <property type="match status" value="1"/>
</dbReference>
<evidence type="ECO:0000313" key="3">
    <source>
        <dbReference type="EMBL" id="VDN15404.1"/>
    </source>
</evidence>
<keyword evidence="1" id="KW-1015">Disulfide bond</keyword>